<dbReference type="EMBL" id="CP017839">
    <property type="protein sequence ID" value="APA99837.1"/>
    <property type="molecule type" value="Genomic_DNA"/>
</dbReference>
<keyword evidence="2" id="KW-0436">Ligase</keyword>
<dbReference type="InterPro" id="IPR044992">
    <property type="entry name" value="ChyE-like"/>
</dbReference>
<dbReference type="SUPFAM" id="SSF52317">
    <property type="entry name" value="Class I glutamine amidotransferase-like"/>
    <property type="match status" value="1"/>
</dbReference>
<feature type="domain" description="Glutamine amidotransferase" evidence="1">
    <location>
        <begin position="50"/>
        <end position="191"/>
    </location>
</feature>
<dbReference type="PROSITE" id="PS51273">
    <property type="entry name" value="GATASE_TYPE_1"/>
    <property type="match status" value="1"/>
</dbReference>
<gene>
    <name evidence="2" type="ORF">NS506_05798</name>
    <name evidence="3" type="ORF">NSK11_contig00116-0030</name>
</gene>
<dbReference type="Proteomes" id="UP000180166">
    <property type="component" value="Chromosome"/>
</dbReference>
<evidence type="ECO:0000259" key="1">
    <source>
        <dbReference type="Pfam" id="PF00117"/>
    </source>
</evidence>
<dbReference type="CDD" id="cd01741">
    <property type="entry name" value="GATase1_1"/>
    <property type="match status" value="1"/>
</dbReference>
<evidence type="ECO:0000313" key="5">
    <source>
        <dbReference type="Proteomes" id="UP000180166"/>
    </source>
</evidence>
<dbReference type="Pfam" id="PF00117">
    <property type="entry name" value="GATase"/>
    <property type="match status" value="1"/>
</dbReference>
<dbReference type="EMBL" id="BBYQ01000116">
    <property type="protein sequence ID" value="GAP31503.1"/>
    <property type="molecule type" value="Genomic_DNA"/>
</dbReference>
<dbReference type="RefSeq" id="WP_052486745.1">
    <property type="nucleotide sequence ID" value="NZ_AP028459.1"/>
</dbReference>
<evidence type="ECO:0000313" key="4">
    <source>
        <dbReference type="Proteomes" id="UP000037179"/>
    </source>
</evidence>
<keyword evidence="4" id="KW-1185">Reference proteome</keyword>
<dbReference type="EC" id="6.3.5.2" evidence="2"/>
<sequence length="247" mass="26240">MPAATVLIVQHVEVEQPGLILAVLRDHDIPTVTRILTAEPGVAAEDLPAVTDLAGLVIMGGPMNADATDAHPALKLERELLTQALRSGLPMLGICLGSQLLARAAGLTVRPGGRGHSDELGWAPLRNVDRTDPVVGPLADAPAVLHWHGDRIEADATTTVLAATESTPVQAFRAGPAAWGLQFHPEVGPELLDRWLAEPDFAAEAHRVLGPDALDLLRTQARTAYPELRPLFERGLNHFCALVKASA</sequence>
<dbReference type="PRINTS" id="PR00096">
    <property type="entry name" value="GATASE"/>
</dbReference>
<name>A0ABC8B1C1_9NOCA</name>
<dbReference type="AlphaFoldDB" id="A0ABC8B1C1"/>
<dbReference type="KEGG" id="nsr:NS506_05798"/>
<evidence type="ECO:0000313" key="3">
    <source>
        <dbReference type="EMBL" id="GAP31503.1"/>
    </source>
</evidence>
<reference evidence="3 4" key="2">
    <citation type="journal article" date="2016" name="Genome Announc.">
        <title>Draft Genome Sequence of Erythromycin- and Oxytetracycline-Sensitive Nocardia seriolae Strain U-1 (NBRC 110359).</title>
        <authorList>
            <person name="Imajoh M."/>
            <person name="Sukeda M."/>
            <person name="Shimizu M."/>
            <person name="Yamane J."/>
            <person name="Ohnishi K."/>
            <person name="Oshima S."/>
        </authorList>
    </citation>
    <scope>NUCLEOTIDE SEQUENCE [LARGE SCALE GENOMIC DNA]</scope>
    <source>
        <strain evidence="3 4">U-1</strain>
    </source>
</reference>
<reference evidence="4" key="1">
    <citation type="submission" date="2015-07" db="EMBL/GenBank/DDBJ databases">
        <title>Nocardia seriolae U-1 whole genome shotgun sequence.</title>
        <authorList>
            <person name="Imajoh M."/>
            <person name="Fukumoto Y."/>
            <person name="Sukeda M."/>
            <person name="Yamane J."/>
            <person name="Yamasaki K."/>
            <person name="Shimizu M."/>
            <person name="Ohnishi K."/>
            <person name="Oshima S."/>
        </authorList>
    </citation>
    <scope>NUCLEOTIDE SEQUENCE [LARGE SCALE GENOMIC DNA]</scope>
    <source>
        <strain evidence="4">U-1</strain>
    </source>
</reference>
<dbReference type="Gene3D" id="3.40.50.880">
    <property type="match status" value="1"/>
</dbReference>
<proteinExistence type="predicted"/>
<organism evidence="2 5">
    <name type="scientific">Nocardia seriolae</name>
    <dbReference type="NCBI Taxonomy" id="37332"/>
    <lineage>
        <taxon>Bacteria</taxon>
        <taxon>Bacillati</taxon>
        <taxon>Actinomycetota</taxon>
        <taxon>Actinomycetes</taxon>
        <taxon>Mycobacteriales</taxon>
        <taxon>Nocardiaceae</taxon>
        <taxon>Nocardia</taxon>
    </lineage>
</organism>
<evidence type="ECO:0000313" key="2">
    <source>
        <dbReference type="EMBL" id="APA99837.1"/>
    </source>
</evidence>
<dbReference type="GeneID" id="93376304"/>
<dbReference type="GO" id="GO:0003922">
    <property type="term" value="F:GMP synthase (glutamine-hydrolyzing) activity"/>
    <property type="evidence" value="ECO:0007669"/>
    <property type="project" value="UniProtKB-EC"/>
</dbReference>
<dbReference type="InterPro" id="IPR029062">
    <property type="entry name" value="Class_I_gatase-like"/>
</dbReference>
<dbReference type="PANTHER" id="PTHR42695">
    <property type="entry name" value="GLUTAMINE AMIDOTRANSFERASE YLR126C-RELATED"/>
    <property type="match status" value="1"/>
</dbReference>
<dbReference type="InterPro" id="IPR017926">
    <property type="entry name" value="GATASE"/>
</dbReference>
<protein>
    <submittedName>
        <fullName evidence="3">Amidotransferase</fullName>
    </submittedName>
    <submittedName>
        <fullName evidence="2">GMP synthase (Glutamine-hydrolyzing)</fullName>
        <ecNumber evidence="2">6.3.5.2</ecNumber>
    </submittedName>
</protein>
<accession>A0ABC8B1C1</accession>
<dbReference type="Proteomes" id="UP000037179">
    <property type="component" value="Unassembled WGS sequence"/>
</dbReference>
<dbReference type="PANTHER" id="PTHR42695:SF5">
    <property type="entry name" value="GLUTAMINE AMIDOTRANSFERASE YLR126C-RELATED"/>
    <property type="match status" value="1"/>
</dbReference>
<reference evidence="2 5" key="3">
    <citation type="submission" date="2016-10" db="EMBL/GenBank/DDBJ databases">
        <title>Genome sequence of Nocardia seriolae strain EM150506, isolated from Anguila japonica.</title>
        <authorList>
            <person name="Han H.-J."/>
        </authorList>
    </citation>
    <scope>NUCLEOTIDE SEQUENCE [LARGE SCALE GENOMIC DNA]</scope>
    <source>
        <strain evidence="2 5">EM150506</strain>
    </source>
</reference>